<dbReference type="InterPro" id="IPR000477">
    <property type="entry name" value="RT_dom"/>
</dbReference>
<proteinExistence type="evidence at transcript level"/>
<keyword evidence="2" id="KW-0695">RNA-directed DNA polymerase</keyword>
<keyword evidence="2" id="KW-0808">Transferase</keyword>
<feature type="non-terminal residue" evidence="2">
    <location>
        <position position="1"/>
    </location>
</feature>
<feature type="domain" description="Reverse transcriptase" evidence="1">
    <location>
        <begin position="25"/>
        <end position="284"/>
    </location>
</feature>
<sequence>DRIPYEFYKYASDDFLIKLTELLNNCFESQKTPDSFRKSIIFPLYKAGNVNEAQNYRGISFMDTISKIYAGVLSLRLNAWVEENNIIFEGQTGFRRGFSTMDNLLTLISLVQLKFNSASKLFCFFIDFSSAFDSIDRQALFYKLFNLGLSTKVIETLKSLYYETNAVIWNKNGISQQFQTNSGLKQGCILSPCLFSLFINDLAEELGGGFKLGSKRLNMLGYADDIVIFSDNSYILKNMIKSLEKYVDKWTLAVNLSKSKIMVFRRKGGRLRKCEKWSWKGKEIEIVNCYKYLGILLTPTLNMKKHFLSKTKIGKVGINETWKNIFLKKEIPLTGKFRVFESVIRTVVCYGAQVWGYRRSEEIEKVGRFFIRKIFKLPYNSPNYVLYLETGFDPIFLFSLKLHFNYIVKILKLNDDRLSKFVVKEVIKNKVGWFEEWSRLVEMCDLPPTWDIKEVEMWPKVLDNIITICRNNFRNKCLQEVENSQYHGIYKLVNKDLNFFQEINDCDLLSIIIKCRCELLDLNCKKYIVNRVHLCSMCNLGEEEDGYHFLAVCPILKCYRLEMWGKEKLEMNELVDILNGSDWERLGRYVKSAGRYRQFLISEFNFNK</sequence>
<dbReference type="PANTHER" id="PTHR47027:SF30">
    <property type="entry name" value="THAP-TYPE DOMAIN-CONTAINING PROTEIN"/>
    <property type="match status" value="1"/>
</dbReference>
<accession>A0A023F5J3</accession>
<dbReference type="Pfam" id="PF00078">
    <property type="entry name" value="RVT_1"/>
    <property type="match status" value="1"/>
</dbReference>
<dbReference type="CDD" id="cd01650">
    <property type="entry name" value="RT_nLTR_like"/>
    <property type="match status" value="1"/>
</dbReference>
<name>A0A023F5J3_TRIIF</name>
<dbReference type="EMBL" id="GBBI01001816">
    <property type="protein sequence ID" value="JAC16896.1"/>
    <property type="molecule type" value="mRNA"/>
</dbReference>
<dbReference type="PROSITE" id="PS50878">
    <property type="entry name" value="RT_POL"/>
    <property type="match status" value="1"/>
</dbReference>
<keyword evidence="2" id="KW-0255">Endonuclease</keyword>
<keyword evidence="2" id="KW-0540">Nuclease</keyword>
<evidence type="ECO:0000313" key="2">
    <source>
        <dbReference type="EMBL" id="JAC16896.1"/>
    </source>
</evidence>
<dbReference type="Gene3D" id="3.30.70.270">
    <property type="match status" value="1"/>
</dbReference>
<dbReference type="SUPFAM" id="SSF56672">
    <property type="entry name" value="DNA/RNA polymerases"/>
    <property type="match status" value="1"/>
</dbReference>
<keyword evidence="2" id="KW-0548">Nucleotidyltransferase</keyword>
<evidence type="ECO:0000259" key="1">
    <source>
        <dbReference type="PROSITE" id="PS50878"/>
    </source>
</evidence>
<reference evidence="2" key="1">
    <citation type="journal article" date="2014" name="PLoS Negl. Trop. Dis.">
        <title>An updated insight into the Sialotranscriptome of Triatoma infestans: developmental stage and geographic variations.</title>
        <authorList>
            <person name="Schwarz A."/>
            <person name="Medrano-Mercado N."/>
            <person name="Schaub G.A."/>
            <person name="Struchiner C.J."/>
            <person name="Bargues M.D."/>
            <person name="Levy M.Z."/>
            <person name="Ribeiro J.M."/>
        </authorList>
    </citation>
    <scope>NUCLEOTIDE SEQUENCE</scope>
    <source>
        <strain evidence="2">Chile</strain>
        <tissue evidence="2">Salivary glands</tissue>
    </source>
</reference>
<dbReference type="AlphaFoldDB" id="A0A023F5J3"/>
<organism evidence="2">
    <name type="scientific">Triatoma infestans</name>
    <name type="common">Assassin bug</name>
    <dbReference type="NCBI Taxonomy" id="30076"/>
    <lineage>
        <taxon>Eukaryota</taxon>
        <taxon>Metazoa</taxon>
        <taxon>Ecdysozoa</taxon>
        <taxon>Arthropoda</taxon>
        <taxon>Hexapoda</taxon>
        <taxon>Insecta</taxon>
        <taxon>Pterygota</taxon>
        <taxon>Neoptera</taxon>
        <taxon>Paraneoptera</taxon>
        <taxon>Hemiptera</taxon>
        <taxon>Heteroptera</taxon>
        <taxon>Panheteroptera</taxon>
        <taxon>Cimicomorpha</taxon>
        <taxon>Reduviidae</taxon>
        <taxon>Triatominae</taxon>
        <taxon>Triatoma</taxon>
    </lineage>
</organism>
<protein>
    <submittedName>
        <fullName evidence="2">Putative endonuclease-reverse transcriptase</fullName>
    </submittedName>
</protein>
<dbReference type="GO" id="GO:0004519">
    <property type="term" value="F:endonuclease activity"/>
    <property type="evidence" value="ECO:0007669"/>
    <property type="project" value="UniProtKB-KW"/>
</dbReference>
<dbReference type="InterPro" id="IPR043502">
    <property type="entry name" value="DNA/RNA_pol_sf"/>
</dbReference>
<dbReference type="PANTHER" id="PTHR47027">
    <property type="entry name" value="REVERSE TRANSCRIPTASE DOMAIN-CONTAINING PROTEIN"/>
    <property type="match status" value="1"/>
</dbReference>
<dbReference type="InterPro" id="IPR043128">
    <property type="entry name" value="Rev_trsase/Diguanyl_cyclase"/>
</dbReference>
<keyword evidence="2" id="KW-0378">Hydrolase</keyword>
<dbReference type="GO" id="GO:0003964">
    <property type="term" value="F:RNA-directed DNA polymerase activity"/>
    <property type="evidence" value="ECO:0007669"/>
    <property type="project" value="UniProtKB-KW"/>
</dbReference>